<evidence type="ECO:0000313" key="2">
    <source>
        <dbReference type="Proteomes" id="UP000887574"/>
    </source>
</evidence>
<keyword evidence="2" id="KW-1185">Reference proteome</keyword>
<dbReference type="InterPro" id="IPR011009">
    <property type="entry name" value="Kinase-like_dom_sf"/>
</dbReference>
<protein>
    <submittedName>
        <fullName evidence="3">CHK kinase-like domain-containing protein</fullName>
    </submittedName>
</protein>
<sequence>MNAVSSIDDNASAIVTEPAGWTQLTTGAPGSPASFMMTQDGLGMEYPLLIYNIFAARKSVLSGFFSDLDKTTVLKVTFGWDNDRLPKSVVLKICERHEEDSPEESKLASRMFRRECHAYEWLSKQRKMCVPKVFVIKKQSSETCNALIVMEDLSERSVIGELTDGITVEVDLLRILAQIHALSMTTQDWTLLITEHTPFFYEQMSRFIQSVANQWTLFEEERFKELKNYLTSSYTSETVSESCIQLKIKPCMVHGNPAARNIFMAHSQKKVAAVIDWTQAHPGCYGEDIAKVICWNLTAKERHIHLLKLLQFYHYNLLKKYQAYGGENHDEITLDQVKAAYDRFVPLATVNFLMFLPEDMNRVDANLLERAKNLMEDVLLPNNIEETPLIVE</sequence>
<organism evidence="2 3">
    <name type="scientific">Ditylenchus dipsaci</name>
    <dbReference type="NCBI Taxonomy" id="166011"/>
    <lineage>
        <taxon>Eukaryota</taxon>
        <taxon>Metazoa</taxon>
        <taxon>Ecdysozoa</taxon>
        <taxon>Nematoda</taxon>
        <taxon>Chromadorea</taxon>
        <taxon>Rhabditida</taxon>
        <taxon>Tylenchina</taxon>
        <taxon>Tylenchomorpha</taxon>
        <taxon>Sphaerularioidea</taxon>
        <taxon>Anguinidae</taxon>
        <taxon>Anguininae</taxon>
        <taxon>Ditylenchus</taxon>
    </lineage>
</organism>
<dbReference type="SUPFAM" id="SSF56112">
    <property type="entry name" value="Protein kinase-like (PK-like)"/>
    <property type="match status" value="1"/>
</dbReference>
<dbReference type="Pfam" id="PF07914">
    <property type="entry name" value="DUF1679"/>
    <property type="match status" value="1"/>
</dbReference>
<dbReference type="WBParaSite" id="jg3282">
    <property type="protein sequence ID" value="jg3282"/>
    <property type="gene ID" value="jg3282"/>
</dbReference>
<dbReference type="InterPro" id="IPR012877">
    <property type="entry name" value="Dhs-27"/>
</dbReference>
<accession>A0A915E768</accession>
<dbReference type="PANTHER" id="PTHR23020:SF12">
    <property type="entry name" value="CHK KINASE-LIKE DOMAIN-CONTAINING PROTEIN"/>
    <property type="match status" value="1"/>
</dbReference>
<proteinExistence type="predicted"/>
<dbReference type="Proteomes" id="UP000887574">
    <property type="component" value="Unplaced"/>
</dbReference>
<reference evidence="3" key="1">
    <citation type="submission" date="2022-11" db="UniProtKB">
        <authorList>
            <consortium name="WormBaseParasite"/>
        </authorList>
    </citation>
    <scope>IDENTIFICATION</scope>
</reference>
<dbReference type="AlphaFoldDB" id="A0A915E768"/>
<feature type="domain" description="CHK kinase-like" evidence="1">
    <location>
        <begin position="148"/>
        <end position="323"/>
    </location>
</feature>
<dbReference type="PANTHER" id="PTHR23020">
    <property type="entry name" value="UNCHARACTERIZED NUCLEAR HORMONE RECEPTOR-RELATED"/>
    <property type="match status" value="1"/>
</dbReference>
<dbReference type="InterPro" id="IPR015897">
    <property type="entry name" value="CHK_kinase-like"/>
</dbReference>
<dbReference type="InterPro" id="IPR052961">
    <property type="entry name" value="Oxido-Kinase-like_Enzymes"/>
</dbReference>
<dbReference type="SMART" id="SM00587">
    <property type="entry name" value="CHK"/>
    <property type="match status" value="1"/>
</dbReference>
<evidence type="ECO:0000313" key="3">
    <source>
        <dbReference type="WBParaSite" id="jg3282"/>
    </source>
</evidence>
<dbReference type="Gene3D" id="3.90.1200.10">
    <property type="match status" value="1"/>
</dbReference>
<evidence type="ECO:0000259" key="1">
    <source>
        <dbReference type="SMART" id="SM00587"/>
    </source>
</evidence>
<name>A0A915E768_9BILA</name>